<gene>
    <name evidence="1" type="ORF">MLD38_004158</name>
</gene>
<name>A0ACB9S420_9MYRT</name>
<accession>A0ACB9S420</accession>
<proteinExistence type="predicted"/>
<dbReference type="EMBL" id="CM042881">
    <property type="protein sequence ID" value="KAI4386206.1"/>
    <property type="molecule type" value="Genomic_DNA"/>
</dbReference>
<protein>
    <submittedName>
        <fullName evidence="1">Uncharacterized protein</fullName>
    </submittedName>
</protein>
<dbReference type="Proteomes" id="UP001057402">
    <property type="component" value="Chromosome 2"/>
</dbReference>
<sequence length="121" mass="13675">MEEREFKRVLALFPVVRSRDFRADQDSSGQSTSGSLHDDAVQEWHDTWDQGDKNEQSKEGIDQNDVFWEKLKLAVENKVGHTAAENFCQAFQQSHKKLVYEVLSVDAAKKFINSSSAGGRG</sequence>
<evidence type="ECO:0000313" key="1">
    <source>
        <dbReference type="EMBL" id="KAI4386206.1"/>
    </source>
</evidence>
<evidence type="ECO:0000313" key="2">
    <source>
        <dbReference type="Proteomes" id="UP001057402"/>
    </source>
</evidence>
<organism evidence="1 2">
    <name type="scientific">Melastoma candidum</name>
    <dbReference type="NCBI Taxonomy" id="119954"/>
    <lineage>
        <taxon>Eukaryota</taxon>
        <taxon>Viridiplantae</taxon>
        <taxon>Streptophyta</taxon>
        <taxon>Embryophyta</taxon>
        <taxon>Tracheophyta</taxon>
        <taxon>Spermatophyta</taxon>
        <taxon>Magnoliopsida</taxon>
        <taxon>eudicotyledons</taxon>
        <taxon>Gunneridae</taxon>
        <taxon>Pentapetalae</taxon>
        <taxon>rosids</taxon>
        <taxon>malvids</taxon>
        <taxon>Myrtales</taxon>
        <taxon>Melastomataceae</taxon>
        <taxon>Melastomatoideae</taxon>
        <taxon>Melastomateae</taxon>
        <taxon>Melastoma</taxon>
    </lineage>
</organism>
<comment type="caution">
    <text evidence="1">The sequence shown here is derived from an EMBL/GenBank/DDBJ whole genome shotgun (WGS) entry which is preliminary data.</text>
</comment>
<reference evidence="2" key="1">
    <citation type="journal article" date="2023" name="Front. Plant Sci.">
        <title>Chromosomal-level genome assembly of Melastoma candidum provides insights into trichome evolution.</title>
        <authorList>
            <person name="Zhong Y."/>
            <person name="Wu W."/>
            <person name="Sun C."/>
            <person name="Zou P."/>
            <person name="Liu Y."/>
            <person name="Dai S."/>
            <person name="Zhou R."/>
        </authorList>
    </citation>
    <scope>NUCLEOTIDE SEQUENCE [LARGE SCALE GENOMIC DNA]</scope>
</reference>
<keyword evidence="2" id="KW-1185">Reference proteome</keyword>